<keyword evidence="2" id="KW-1185">Reference proteome</keyword>
<dbReference type="AlphaFoldDB" id="A0A5S5MEA8"/>
<evidence type="ECO:0000313" key="2">
    <source>
        <dbReference type="Proteomes" id="UP000321899"/>
    </source>
</evidence>
<sequence length="68" mass="7775">MPLKSISFICFFLIFCLSALPLWAKPILHVPERVYTFDTLPEGSIITHRFIFHNTGDSELRILKVSPG</sequence>
<gene>
    <name evidence="1" type="ORF">FIM25_12135</name>
</gene>
<accession>A0A5S5MEA8</accession>
<proteinExistence type="predicted"/>
<dbReference type="EMBL" id="VDMB01000016">
    <property type="protein sequence ID" value="TYT74030.1"/>
    <property type="molecule type" value="Genomic_DNA"/>
</dbReference>
<name>A0A5S5MEA8_9BACT</name>
<dbReference type="OrthoDB" id="5420927at2"/>
<comment type="caution">
    <text evidence="1">The sequence shown here is derived from an EMBL/GenBank/DDBJ whole genome shotgun (WGS) entry which is preliminary data.</text>
</comment>
<dbReference type="Proteomes" id="UP000321899">
    <property type="component" value="Unassembled WGS sequence"/>
</dbReference>
<organism evidence="1 2">
    <name type="scientific">Desulfobotulus mexicanus</name>
    <dbReference type="NCBI Taxonomy" id="2586642"/>
    <lineage>
        <taxon>Bacteria</taxon>
        <taxon>Pseudomonadati</taxon>
        <taxon>Thermodesulfobacteriota</taxon>
        <taxon>Desulfobacteria</taxon>
        <taxon>Desulfobacterales</taxon>
        <taxon>Desulfobacteraceae</taxon>
        <taxon>Desulfobotulus</taxon>
    </lineage>
</organism>
<reference evidence="1 2" key="1">
    <citation type="submission" date="2019-06" db="EMBL/GenBank/DDBJ databases">
        <title>Desulfobotulus mexicanus sp. nov., a novel sulfate-reducing bacterium isolated from the sediment of an alkaline crater lake in Mexico.</title>
        <authorList>
            <person name="Hirschler-Rea A."/>
        </authorList>
    </citation>
    <scope>NUCLEOTIDE SEQUENCE [LARGE SCALE GENOMIC DNA]</scope>
    <source>
        <strain evidence="1 2">PAR22N</strain>
    </source>
</reference>
<protein>
    <submittedName>
        <fullName evidence="1">DUF1573 domain-containing protein</fullName>
    </submittedName>
</protein>
<evidence type="ECO:0000313" key="1">
    <source>
        <dbReference type="EMBL" id="TYT74030.1"/>
    </source>
</evidence>